<gene>
    <name evidence="1" type="ORF">AVEN_121028_1</name>
</gene>
<accession>A0A4Y2F390</accession>
<sequence length="161" mass="18596">MGYSNDGVALRTYLRRWVVPPLKEGGSSHEPLVMGSLSSYFEVDLKQDIHHKIVLLHSNQQPVCFPPIQSDPYRWVIDKGSKMHYRSFRSPFSPSPKRDENFSFWREYPPLPALISPVSVPRTFPVPNAPRIRVIYRPPRRIVLDCNYALTSFSALPVLFK</sequence>
<dbReference type="Proteomes" id="UP000499080">
    <property type="component" value="Unassembled WGS sequence"/>
</dbReference>
<comment type="caution">
    <text evidence="1">The sequence shown here is derived from an EMBL/GenBank/DDBJ whole genome shotgun (WGS) entry which is preliminary data.</text>
</comment>
<evidence type="ECO:0000313" key="2">
    <source>
        <dbReference type="Proteomes" id="UP000499080"/>
    </source>
</evidence>
<organism evidence="1 2">
    <name type="scientific">Araneus ventricosus</name>
    <name type="common">Orbweaver spider</name>
    <name type="synonym">Epeira ventricosa</name>
    <dbReference type="NCBI Taxonomy" id="182803"/>
    <lineage>
        <taxon>Eukaryota</taxon>
        <taxon>Metazoa</taxon>
        <taxon>Ecdysozoa</taxon>
        <taxon>Arthropoda</taxon>
        <taxon>Chelicerata</taxon>
        <taxon>Arachnida</taxon>
        <taxon>Araneae</taxon>
        <taxon>Araneomorphae</taxon>
        <taxon>Entelegynae</taxon>
        <taxon>Araneoidea</taxon>
        <taxon>Araneidae</taxon>
        <taxon>Araneus</taxon>
    </lineage>
</organism>
<protein>
    <submittedName>
        <fullName evidence="1">Uncharacterized protein</fullName>
    </submittedName>
</protein>
<name>A0A4Y2F390_ARAVE</name>
<proteinExistence type="predicted"/>
<keyword evidence="2" id="KW-1185">Reference proteome</keyword>
<dbReference type="AlphaFoldDB" id="A0A4Y2F390"/>
<evidence type="ECO:0000313" key="1">
    <source>
        <dbReference type="EMBL" id="GBM35571.1"/>
    </source>
</evidence>
<dbReference type="EMBL" id="BGPR01000788">
    <property type="protein sequence ID" value="GBM35571.1"/>
    <property type="molecule type" value="Genomic_DNA"/>
</dbReference>
<reference evidence="1 2" key="1">
    <citation type="journal article" date="2019" name="Sci. Rep.">
        <title>Orb-weaving spider Araneus ventricosus genome elucidates the spidroin gene catalogue.</title>
        <authorList>
            <person name="Kono N."/>
            <person name="Nakamura H."/>
            <person name="Ohtoshi R."/>
            <person name="Moran D.A.P."/>
            <person name="Shinohara A."/>
            <person name="Yoshida Y."/>
            <person name="Fujiwara M."/>
            <person name="Mori M."/>
            <person name="Tomita M."/>
            <person name="Arakawa K."/>
        </authorList>
    </citation>
    <scope>NUCLEOTIDE SEQUENCE [LARGE SCALE GENOMIC DNA]</scope>
</reference>